<sequence>MQILVTSPIPSHPQNHGNRARVYTLCRTLQKRGYEIHFIYGGLEGLTEEQELAMRRTWEHVYIVPHNPAFKKKSRRHHHLIDDWYVPEVGEIAKRILNIWKIDICLANYVWFSRWLEDVPAGIPKYLDTHDMFADRHKSLKNDGLEASWYSTSVREETKALRRADTVLAIQSQEAEVFRSMSERSVAVVGHYMPSSFLPARTATGPKLKAGYLASNNPINQFALEALWQEISIRPDILEHVEIELAGAVSTSAPAQNMPFTKHGFVESPEAFYQDMDIILNPNLGGTGLKIKSVEALAYGKALIATKDAMAGIKTSAEHHNHDTIASLCEGLLDLAQNREKLAALALDGQDVFTAYQKEQQATLDALFPVKGETA</sequence>
<dbReference type="SUPFAM" id="SSF53756">
    <property type="entry name" value="UDP-Glycosyltransferase/glycogen phosphorylase"/>
    <property type="match status" value="1"/>
</dbReference>
<evidence type="ECO:0000259" key="1">
    <source>
        <dbReference type="Pfam" id="PF13439"/>
    </source>
</evidence>
<proteinExistence type="predicted"/>
<evidence type="ECO:0000313" key="2">
    <source>
        <dbReference type="EMBL" id="MFC3051697.1"/>
    </source>
</evidence>
<dbReference type="Pfam" id="PF13692">
    <property type="entry name" value="Glyco_trans_1_4"/>
    <property type="match status" value="1"/>
</dbReference>
<dbReference type="Pfam" id="PF13439">
    <property type="entry name" value="Glyco_transf_4"/>
    <property type="match status" value="1"/>
</dbReference>
<dbReference type="EMBL" id="JBHRSL010000004">
    <property type="protein sequence ID" value="MFC3051697.1"/>
    <property type="molecule type" value="Genomic_DNA"/>
</dbReference>
<keyword evidence="2" id="KW-0808">Transferase</keyword>
<dbReference type="Proteomes" id="UP001595444">
    <property type="component" value="Unassembled WGS sequence"/>
</dbReference>
<dbReference type="InterPro" id="IPR028098">
    <property type="entry name" value="Glyco_trans_4-like_N"/>
</dbReference>
<feature type="domain" description="Glycosyltransferase subfamily 4-like N-terminal" evidence="1">
    <location>
        <begin position="21"/>
        <end position="180"/>
    </location>
</feature>
<protein>
    <submittedName>
        <fullName evidence="2">Glycosyltransferase</fullName>
        <ecNumber evidence="2">2.4.-.-</ecNumber>
    </submittedName>
</protein>
<dbReference type="RefSeq" id="WP_194215169.1">
    <property type="nucleotide sequence ID" value="NZ_CP061205.1"/>
</dbReference>
<name>A0ABV7D482_9PROT</name>
<keyword evidence="2" id="KW-0328">Glycosyltransferase</keyword>
<organism evidence="2 3">
    <name type="scientific">Kordiimonas pumila</name>
    <dbReference type="NCBI Taxonomy" id="2161677"/>
    <lineage>
        <taxon>Bacteria</taxon>
        <taxon>Pseudomonadati</taxon>
        <taxon>Pseudomonadota</taxon>
        <taxon>Alphaproteobacteria</taxon>
        <taxon>Kordiimonadales</taxon>
        <taxon>Kordiimonadaceae</taxon>
        <taxon>Kordiimonas</taxon>
    </lineage>
</organism>
<dbReference type="EC" id="2.4.-.-" evidence="2"/>
<comment type="caution">
    <text evidence="2">The sequence shown here is derived from an EMBL/GenBank/DDBJ whole genome shotgun (WGS) entry which is preliminary data.</text>
</comment>
<accession>A0ABV7D482</accession>
<gene>
    <name evidence="2" type="ORF">ACFOKA_07265</name>
</gene>
<evidence type="ECO:0000313" key="3">
    <source>
        <dbReference type="Proteomes" id="UP001595444"/>
    </source>
</evidence>
<reference evidence="3" key="1">
    <citation type="journal article" date="2019" name="Int. J. Syst. Evol. Microbiol.">
        <title>The Global Catalogue of Microorganisms (GCM) 10K type strain sequencing project: providing services to taxonomists for standard genome sequencing and annotation.</title>
        <authorList>
            <consortium name="The Broad Institute Genomics Platform"/>
            <consortium name="The Broad Institute Genome Sequencing Center for Infectious Disease"/>
            <person name="Wu L."/>
            <person name="Ma J."/>
        </authorList>
    </citation>
    <scope>NUCLEOTIDE SEQUENCE [LARGE SCALE GENOMIC DNA]</scope>
    <source>
        <strain evidence="3">KCTC 62164</strain>
    </source>
</reference>
<dbReference type="Gene3D" id="3.40.50.2000">
    <property type="entry name" value="Glycogen Phosphorylase B"/>
    <property type="match status" value="2"/>
</dbReference>
<keyword evidence="3" id="KW-1185">Reference proteome</keyword>
<dbReference type="GO" id="GO:0016757">
    <property type="term" value="F:glycosyltransferase activity"/>
    <property type="evidence" value="ECO:0007669"/>
    <property type="project" value="UniProtKB-KW"/>
</dbReference>